<evidence type="ECO:0000259" key="3">
    <source>
        <dbReference type="PROSITE" id="PS50011"/>
    </source>
</evidence>
<feature type="binding site" evidence="1">
    <location>
        <position position="643"/>
    </location>
    <ligand>
        <name>ATP</name>
        <dbReference type="ChEBI" id="CHEBI:30616"/>
    </ligand>
</feature>
<dbReference type="InterPro" id="IPR017441">
    <property type="entry name" value="Protein_kinase_ATP_BS"/>
</dbReference>
<protein>
    <submittedName>
        <fullName evidence="4">Protein kinase domain-containing protein</fullName>
    </submittedName>
</protein>
<evidence type="ECO:0000313" key="4">
    <source>
        <dbReference type="EMBL" id="GFH30649.1"/>
    </source>
</evidence>
<gene>
    <name evidence="4" type="ORF">HaLaN_29537</name>
</gene>
<comment type="caution">
    <text evidence="4">The sequence shown here is derived from an EMBL/GenBank/DDBJ whole genome shotgun (WGS) entry which is preliminary data.</text>
</comment>
<dbReference type="Gene3D" id="3.30.200.20">
    <property type="entry name" value="Phosphorylase Kinase, domain 1"/>
    <property type="match status" value="1"/>
</dbReference>
<keyword evidence="4" id="KW-0808">Transferase</keyword>
<feature type="region of interest" description="Disordered" evidence="2">
    <location>
        <begin position="184"/>
        <end position="244"/>
    </location>
</feature>
<dbReference type="Proteomes" id="UP000485058">
    <property type="component" value="Unassembled WGS sequence"/>
</dbReference>
<keyword evidence="5" id="KW-1185">Reference proteome</keyword>
<sequence length="716" mass="75652">MAHSVVPQQAPAPVGLWVLGLAAPRSPGLHTPCPWLAVLTGQATSTALAGAICSPQCASCSVMQCSPCLALCLDVGWVGPAPWLTFVLRIQGAELSIRAQPCCVPLLWNLVAGRCAGQCSSSPQAVCFTLFLHSLPASVLTAVNCCTMQVSIHGNQPLPLHSTYTQPAPVILLANSTSAAPSPASGLCTRPAAGSEAPKTEPAAPLAPCTAKSVASGAGSITGQAPDAPTLHQASSPPSHIHEVPPKQLLASPLAQLVPEDLGLSTVPCNPLHGTSLDGLTLTSFDSGSFSGSPCIRARGIGRTDSAPDQQLATCSQPALVAAGSLPYPLPDHLPMHKSYSSELQQMLHTVLGKLPTATQPGEAGRLRKGLVARRPWLNRDLKGTLLGLFKGVQVVQVAQSDIHDTHEEPAVQRAASCTTHSSSASKPLTQRLGRWSLEPDRQAEAATPCVYSRAELTSRNTDTASLATQGVGITDPPPLPASHLHDKPPLSPVDLSARALLPETAPHSPQDGSRKSNPALKRLLMSLPDLPSSTTHQWQAEVVPDSMQAKLAGSSSMKGVRRKTSFQVSRSPIASSSARRIGALISGLQDKVQEAQRYQLQARASFVRHEELSCISISAKIGTGGFGACYRALYQGAEVAIKVVHDRHGSATEVFRNAVELAVLSTLSHVNIVQARRHKEMPSPLHCSCMCPQSRYHACRLSYRYTGRLQLRIWP</sequence>
<dbReference type="AlphaFoldDB" id="A0A6A0ACT6"/>
<dbReference type="GO" id="GO:0005524">
    <property type="term" value="F:ATP binding"/>
    <property type="evidence" value="ECO:0007669"/>
    <property type="project" value="UniProtKB-UniRule"/>
</dbReference>
<dbReference type="PROSITE" id="PS00107">
    <property type="entry name" value="PROTEIN_KINASE_ATP"/>
    <property type="match status" value="1"/>
</dbReference>
<organism evidence="4 5">
    <name type="scientific">Haematococcus lacustris</name>
    <name type="common">Green alga</name>
    <name type="synonym">Haematococcus pluvialis</name>
    <dbReference type="NCBI Taxonomy" id="44745"/>
    <lineage>
        <taxon>Eukaryota</taxon>
        <taxon>Viridiplantae</taxon>
        <taxon>Chlorophyta</taxon>
        <taxon>core chlorophytes</taxon>
        <taxon>Chlorophyceae</taxon>
        <taxon>CS clade</taxon>
        <taxon>Chlamydomonadales</taxon>
        <taxon>Haematococcaceae</taxon>
        <taxon>Haematococcus</taxon>
    </lineage>
</organism>
<dbReference type="EMBL" id="BLLF01005041">
    <property type="protein sequence ID" value="GFH30649.1"/>
    <property type="molecule type" value="Genomic_DNA"/>
</dbReference>
<dbReference type="PROSITE" id="PS50011">
    <property type="entry name" value="PROTEIN_KINASE_DOM"/>
    <property type="match status" value="1"/>
</dbReference>
<dbReference type="InterPro" id="IPR011009">
    <property type="entry name" value="Kinase-like_dom_sf"/>
</dbReference>
<evidence type="ECO:0000313" key="5">
    <source>
        <dbReference type="Proteomes" id="UP000485058"/>
    </source>
</evidence>
<keyword evidence="1" id="KW-0067">ATP-binding</keyword>
<keyword evidence="4" id="KW-0418">Kinase</keyword>
<dbReference type="InterPro" id="IPR000719">
    <property type="entry name" value="Prot_kinase_dom"/>
</dbReference>
<proteinExistence type="predicted"/>
<feature type="region of interest" description="Disordered" evidence="2">
    <location>
        <begin position="472"/>
        <end position="494"/>
    </location>
</feature>
<reference evidence="4 5" key="1">
    <citation type="submission" date="2020-02" db="EMBL/GenBank/DDBJ databases">
        <title>Draft genome sequence of Haematococcus lacustris strain NIES-144.</title>
        <authorList>
            <person name="Morimoto D."/>
            <person name="Nakagawa S."/>
            <person name="Yoshida T."/>
            <person name="Sawayama S."/>
        </authorList>
    </citation>
    <scope>NUCLEOTIDE SEQUENCE [LARGE SCALE GENOMIC DNA]</scope>
    <source>
        <strain evidence="4 5">NIES-144</strain>
    </source>
</reference>
<keyword evidence="1" id="KW-0547">Nucleotide-binding</keyword>
<dbReference type="GO" id="GO:0004672">
    <property type="term" value="F:protein kinase activity"/>
    <property type="evidence" value="ECO:0007669"/>
    <property type="project" value="InterPro"/>
</dbReference>
<accession>A0A6A0ACT6</accession>
<feature type="domain" description="Protein kinase" evidence="3">
    <location>
        <begin position="616"/>
        <end position="716"/>
    </location>
</feature>
<dbReference type="SUPFAM" id="SSF56112">
    <property type="entry name" value="Protein kinase-like (PK-like)"/>
    <property type="match status" value="1"/>
</dbReference>
<evidence type="ECO:0000256" key="1">
    <source>
        <dbReference type="PROSITE-ProRule" id="PRU10141"/>
    </source>
</evidence>
<name>A0A6A0ACT6_HAELA</name>
<evidence type="ECO:0000256" key="2">
    <source>
        <dbReference type="SAM" id="MobiDB-lite"/>
    </source>
</evidence>